<evidence type="ECO:0000256" key="1">
    <source>
        <dbReference type="ARBA" id="ARBA00022737"/>
    </source>
</evidence>
<keyword evidence="7" id="KW-1185">Reference proteome</keyword>
<comment type="caution">
    <text evidence="5">The sequence shown here is derived from an EMBL/GenBank/DDBJ whole genome shotgun (WGS) entry which is preliminary data.</text>
</comment>
<accession>A0A814LGW6</accession>
<dbReference type="Proteomes" id="UP000663832">
    <property type="component" value="Unassembled WGS sequence"/>
</dbReference>
<dbReference type="EMBL" id="CAJNOI010000104">
    <property type="protein sequence ID" value="CAF1066016.1"/>
    <property type="molecule type" value="Genomic_DNA"/>
</dbReference>
<dbReference type="PANTHER" id="PTHR24104:SF25">
    <property type="entry name" value="PROTEIN LIN-41"/>
    <property type="match status" value="1"/>
</dbReference>
<dbReference type="Pfam" id="PF01436">
    <property type="entry name" value="NHL"/>
    <property type="match status" value="2"/>
</dbReference>
<dbReference type="SUPFAM" id="SSF63829">
    <property type="entry name" value="Calcium-dependent phosphotriesterase"/>
    <property type="match status" value="1"/>
</dbReference>
<dbReference type="CDD" id="cd05819">
    <property type="entry name" value="NHL"/>
    <property type="match status" value="1"/>
</dbReference>
<organism evidence="5 8">
    <name type="scientific">Adineta steineri</name>
    <dbReference type="NCBI Taxonomy" id="433720"/>
    <lineage>
        <taxon>Eukaryota</taxon>
        <taxon>Metazoa</taxon>
        <taxon>Spiralia</taxon>
        <taxon>Gnathifera</taxon>
        <taxon>Rotifera</taxon>
        <taxon>Eurotatoria</taxon>
        <taxon>Bdelloidea</taxon>
        <taxon>Adinetida</taxon>
        <taxon>Adinetidae</taxon>
        <taxon>Adineta</taxon>
    </lineage>
</organism>
<evidence type="ECO:0000313" key="8">
    <source>
        <dbReference type="Proteomes" id="UP000663877"/>
    </source>
</evidence>
<name>A0A814LGW6_9BILA</name>
<keyword evidence="4" id="KW-1133">Transmembrane helix</keyword>
<dbReference type="InterPro" id="IPR001258">
    <property type="entry name" value="NHL_repeat"/>
</dbReference>
<keyword evidence="4" id="KW-0812">Transmembrane</keyword>
<evidence type="ECO:0000313" key="5">
    <source>
        <dbReference type="EMBL" id="CAF1066016.1"/>
    </source>
</evidence>
<protein>
    <recommendedName>
        <fullName evidence="9">NHL repeat containing protein-like protein</fullName>
    </recommendedName>
</protein>
<dbReference type="Gene3D" id="2.120.10.30">
    <property type="entry name" value="TolB, C-terminal domain"/>
    <property type="match status" value="2"/>
</dbReference>
<evidence type="ECO:0000256" key="4">
    <source>
        <dbReference type="SAM" id="Phobius"/>
    </source>
</evidence>
<dbReference type="GO" id="GO:0008270">
    <property type="term" value="F:zinc ion binding"/>
    <property type="evidence" value="ECO:0007669"/>
    <property type="project" value="UniProtKB-KW"/>
</dbReference>
<evidence type="ECO:0000256" key="3">
    <source>
        <dbReference type="SAM" id="MobiDB-lite"/>
    </source>
</evidence>
<evidence type="ECO:0000256" key="2">
    <source>
        <dbReference type="PROSITE-ProRule" id="PRU00504"/>
    </source>
</evidence>
<evidence type="ECO:0008006" key="9">
    <source>
        <dbReference type="Google" id="ProtNLM"/>
    </source>
</evidence>
<keyword evidence="1" id="KW-0677">Repeat</keyword>
<evidence type="ECO:0000313" key="6">
    <source>
        <dbReference type="EMBL" id="CAF1250605.1"/>
    </source>
</evidence>
<gene>
    <name evidence="5" type="ORF">BJG266_LOCUS19437</name>
    <name evidence="6" type="ORF">QVE165_LOCUS28486</name>
</gene>
<dbReference type="Proteomes" id="UP000663877">
    <property type="component" value="Unassembled WGS sequence"/>
</dbReference>
<feature type="repeat" description="NHL" evidence="2">
    <location>
        <begin position="419"/>
        <end position="457"/>
    </location>
</feature>
<reference evidence="5" key="1">
    <citation type="submission" date="2021-02" db="EMBL/GenBank/DDBJ databases">
        <authorList>
            <person name="Nowell W R."/>
        </authorList>
    </citation>
    <scope>NUCLEOTIDE SEQUENCE</scope>
</reference>
<sequence length="462" mass="49195">MNNNNRIGVDDDDDDDSETASSNATESETLCECLKRRKVMWIIFTIIVLAIIITIPIAIIKTKKTNNENTSTAEETTTEIIVITKTESTKTSTRTSTKSTTSTSTTAPMATSLTTKTTFTTTATSSSEFGSHIGARHESNPNRFGFFTGFTARWNSNGATVAGNAGGTEGEGANQFKEPYVLIFDSSNALYISDLGNHRIQKWIIGSSVGVTVAGQADGTSGPSSTTLNQPIGLAIDSSNNMYIVDKANHRVMYWENGASSGSMIAGTGFSGSTNYQFDNPNIIQRDSSSGTLYISDVENHRIMQYLNGSSSGTVVAGGNSYGTGSTQLWKPYGFTLDSSTNSLIIANGAAHTIVRWVIDDTSWTLLAGSSGVSGSSPTLLNGPVGVAVDRYGNIYVADTGNHRIQFFLAGQSSATTIAGITGSSGTSATQLNRPYGVTLDSQFNLYVADSSNHRVQRFLHY</sequence>
<keyword evidence="4" id="KW-0472">Membrane</keyword>
<dbReference type="InterPro" id="IPR011042">
    <property type="entry name" value="6-blade_b-propeller_TolB-like"/>
</dbReference>
<dbReference type="PANTHER" id="PTHR24104">
    <property type="entry name" value="E3 UBIQUITIN-PROTEIN LIGASE NHLRC1-RELATED"/>
    <property type="match status" value="1"/>
</dbReference>
<proteinExistence type="predicted"/>
<evidence type="ECO:0000313" key="7">
    <source>
        <dbReference type="Proteomes" id="UP000663832"/>
    </source>
</evidence>
<dbReference type="AlphaFoldDB" id="A0A814LGW6"/>
<dbReference type="EMBL" id="CAJNOM010000222">
    <property type="protein sequence ID" value="CAF1250605.1"/>
    <property type="molecule type" value="Genomic_DNA"/>
</dbReference>
<dbReference type="PROSITE" id="PS51125">
    <property type="entry name" value="NHL"/>
    <property type="match status" value="2"/>
</dbReference>
<dbReference type="OrthoDB" id="273823at2759"/>
<dbReference type="Gene3D" id="2.40.10.500">
    <property type="match status" value="1"/>
</dbReference>
<feature type="region of interest" description="Disordered" evidence="3">
    <location>
        <begin position="1"/>
        <end position="27"/>
    </location>
</feature>
<dbReference type="InterPro" id="IPR050952">
    <property type="entry name" value="TRIM-NHL_E3_ligases"/>
</dbReference>
<feature type="transmembrane region" description="Helical" evidence="4">
    <location>
        <begin position="39"/>
        <end position="60"/>
    </location>
</feature>
<feature type="repeat" description="NHL" evidence="2">
    <location>
        <begin position="368"/>
        <end position="411"/>
    </location>
</feature>